<dbReference type="EMBL" id="CAUYUJ010014980">
    <property type="protein sequence ID" value="CAK0848443.1"/>
    <property type="molecule type" value="Genomic_DNA"/>
</dbReference>
<comment type="caution">
    <text evidence="2">The sequence shown here is derived from an EMBL/GenBank/DDBJ whole genome shotgun (WGS) entry which is preliminary data.</text>
</comment>
<evidence type="ECO:0008006" key="4">
    <source>
        <dbReference type="Google" id="ProtNLM"/>
    </source>
</evidence>
<gene>
    <name evidence="2" type="ORF">PCOR1329_LOCUS41379</name>
</gene>
<evidence type="ECO:0000313" key="2">
    <source>
        <dbReference type="EMBL" id="CAK0848443.1"/>
    </source>
</evidence>
<proteinExistence type="predicted"/>
<name>A0ABN9TQP6_9DINO</name>
<sequence length="280" mass="30536">MFMSLFFPLSMPPNRASDSGCTQLSASSDRALVRARSSSPGRRGSTSTAERDDQLPGELASVLKHVKEQFDRGRFSNSGLAGPFRDSSQGHFRSVYLSAIQASDELMYLLGVVLVQFQRISEGLGDYGMIRVAPWLLPFLEALAGKVQRLKGCLEEVNKAVDQELVIAKERMSARAHASIERAVTGRDSHAAALLQLLEDLKARSAPERLPSLMDSMGDACMQLEGVLSSPQFRTCVGDRFPVLPSLRDGQHVMAGLGDRPARQSAPLESSHVRILELPS</sequence>
<reference evidence="2" key="1">
    <citation type="submission" date="2023-10" db="EMBL/GenBank/DDBJ databases">
        <authorList>
            <person name="Chen Y."/>
            <person name="Shah S."/>
            <person name="Dougan E. K."/>
            <person name="Thang M."/>
            <person name="Chan C."/>
        </authorList>
    </citation>
    <scope>NUCLEOTIDE SEQUENCE [LARGE SCALE GENOMIC DNA]</scope>
</reference>
<accession>A0ABN9TQP6</accession>
<evidence type="ECO:0000313" key="3">
    <source>
        <dbReference type="Proteomes" id="UP001189429"/>
    </source>
</evidence>
<evidence type="ECO:0000256" key="1">
    <source>
        <dbReference type="SAM" id="MobiDB-lite"/>
    </source>
</evidence>
<feature type="compositionally biased region" description="Low complexity" evidence="1">
    <location>
        <begin position="34"/>
        <end position="48"/>
    </location>
</feature>
<keyword evidence="3" id="KW-1185">Reference proteome</keyword>
<dbReference type="Proteomes" id="UP001189429">
    <property type="component" value="Unassembled WGS sequence"/>
</dbReference>
<organism evidence="2 3">
    <name type="scientific">Prorocentrum cordatum</name>
    <dbReference type="NCBI Taxonomy" id="2364126"/>
    <lineage>
        <taxon>Eukaryota</taxon>
        <taxon>Sar</taxon>
        <taxon>Alveolata</taxon>
        <taxon>Dinophyceae</taxon>
        <taxon>Prorocentrales</taxon>
        <taxon>Prorocentraceae</taxon>
        <taxon>Prorocentrum</taxon>
    </lineage>
</organism>
<feature type="region of interest" description="Disordered" evidence="1">
    <location>
        <begin position="32"/>
        <end position="54"/>
    </location>
</feature>
<protein>
    <recommendedName>
        <fullName evidence="4">Translin</fullName>
    </recommendedName>
</protein>